<name>A0A4R3MRZ4_9FIRM</name>
<accession>A0A4R3MRZ4</accession>
<evidence type="ECO:0008006" key="4">
    <source>
        <dbReference type="Google" id="ProtNLM"/>
    </source>
</evidence>
<dbReference type="EMBL" id="SMAL01000003">
    <property type="protein sequence ID" value="TCT15567.1"/>
    <property type="molecule type" value="Genomic_DNA"/>
</dbReference>
<feature type="transmembrane region" description="Helical" evidence="1">
    <location>
        <begin position="26"/>
        <end position="47"/>
    </location>
</feature>
<comment type="caution">
    <text evidence="2">The sequence shown here is derived from an EMBL/GenBank/DDBJ whole genome shotgun (WGS) entry which is preliminary data.</text>
</comment>
<sequence length="87" mass="9729">MNCCNKNNKDNTSNNEEQNKMGIKHMLIMVLCCAIPITLLLVLPLLNIPDGRFSAILSMGIFLLCPLLHIGLMGVMMKKSKKHNEDC</sequence>
<gene>
    <name evidence="2" type="ORF">EDC18_103273</name>
</gene>
<proteinExistence type="predicted"/>
<organism evidence="2 3">
    <name type="scientific">Natranaerovirga pectinivora</name>
    <dbReference type="NCBI Taxonomy" id="682400"/>
    <lineage>
        <taxon>Bacteria</taxon>
        <taxon>Bacillati</taxon>
        <taxon>Bacillota</taxon>
        <taxon>Clostridia</taxon>
        <taxon>Lachnospirales</taxon>
        <taxon>Natranaerovirgaceae</taxon>
        <taxon>Natranaerovirga</taxon>
    </lineage>
</organism>
<dbReference type="OrthoDB" id="2989509at2"/>
<reference evidence="2 3" key="1">
    <citation type="submission" date="2019-03" db="EMBL/GenBank/DDBJ databases">
        <title>Genomic Encyclopedia of Type Strains, Phase IV (KMG-IV): sequencing the most valuable type-strain genomes for metagenomic binning, comparative biology and taxonomic classification.</title>
        <authorList>
            <person name="Goeker M."/>
        </authorList>
    </citation>
    <scope>NUCLEOTIDE SEQUENCE [LARGE SCALE GENOMIC DNA]</scope>
    <source>
        <strain evidence="2 3">DSM 24629</strain>
    </source>
</reference>
<keyword evidence="3" id="KW-1185">Reference proteome</keyword>
<protein>
    <recommendedName>
        <fullName evidence="4">DUF2933 family protein</fullName>
    </recommendedName>
</protein>
<evidence type="ECO:0000313" key="2">
    <source>
        <dbReference type="EMBL" id="TCT15567.1"/>
    </source>
</evidence>
<keyword evidence="1" id="KW-0812">Transmembrane</keyword>
<keyword evidence="1" id="KW-0472">Membrane</keyword>
<evidence type="ECO:0000313" key="3">
    <source>
        <dbReference type="Proteomes" id="UP000294902"/>
    </source>
</evidence>
<dbReference type="AlphaFoldDB" id="A0A4R3MRZ4"/>
<keyword evidence="1" id="KW-1133">Transmembrane helix</keyword>
<dbReference type="Proteomes" id="UP000294902">
    <property type="component" value="Unassembled WGS sequence"/>
</dbReference>
<dbReference type="RefSeq" id="WP_132251372.1">
    <property type="nucleotide sequence ID" value="NZ_SMAL01000003.1"/>
</dbReference>
<evidence type="ECO:0000256" key="1">
    <source>
        <dbReference type="SAM" id="Phobius"/>
    </source>
</evidence>
<feature type="transmembrane region" description="Helical" evidence="1">
    <location>
        <begin position="53"/>
        <end position="75"/>
    </location>
</feature>